<dbReference type="OrthoDB" id="10260285at2759"/>
<dbReference type="GO" id="GO:0016593">
    <property type="term" value="C:Cdc73/Paf1 complex"/>
    <property type="evidence" value="ECO:0007669"/>
    <property type="project" value="InterPro"/>
</dbReference>
<dbReference type="AlphaFoldDB" id="A0A2B7XA38"/>
<feature type="region of interest" description="Disordered" evidence="4">
    <location>
        <begin position="438"/>
        <end position="553"/>
    </location>
</feature>
<dbReference type="GO" id="GO:0000993">
    <property type="term" value="F:RNA polymerase II complex binding"/>
    <property type="evidence" value="ECO:0007669"/>
    <property type="project" value="TreeGrafter"/>
</dbReference>
<dbReference type="EMBL" id="PDNC01000028">
    <property type="protein sequence ID" value="PGH05633.1"/>
    <property type="molecule type" value="Genomic_DNA"/>
</dbReference>
<organism evidence="5 6">
    <name type="scientific">Blastomyces parvus</name>
    <dbReference type="NCBI Taxonomy" id="2060905"/>
    <lineage>
        <taxon>Eukaryota</taxon>
        <taxon>Fungi</taxon>
        <taxon>Dikarya</taxon>
        <taxon>Ascomycota</taxon>
        <taxon>Pezizomycotina</taxon>
        <taxon>Eurotiomycetes</taxon>
        <taxon>Eurotiomycetidae</taxon>
        <taxon>Onygenales</taxon>
        <taxon>Ajellomycetaceae</taxon>
        <taxon>Blastomyces</taxon>
    </lineage>
</organism>
<evidence type="ECO:0000256" key="1">
    <source>
        <dbReference type="ARBA" id="ARBA00004123"/>
    </source>
</evidence>
<keyword evidence="6" id="KW-1185">Reference proteome</keyword>
<evidence type="ECO:0000313" key="6">
    <source>
        <dbReference type="Proteomes" id="UP000224080"/>
    </source>
</evidence>
<comment type="caution">
    <text evidence="5">The sequence shown here is derived from an EMBL/GenBank/DDBJ whole genome shotgun (WGS) entry which is preliminary data.</text>
</comment>
<proteinExistence type="inferred from homology"/>
<dbReference type="Pfam" id="PF03985">
    <property type="entry name" value="Paf1"/>
    <property type="match status" value="1"/>
</dbReference>
<sequence length="553" mass="60585">MSKAKDGHSGESYHQEYIASLRYRNDLPPPEMPPKFLEIPHEGLERFLTPGFASNMARREEPNIDVDAEGGMPIDLVGIPGLHLGDESAIMAPENPLPVDPADLPLLMTLDQLRNPAPKNSNVSFLRRTQYISAGVAARGVDGNLKAAPLIAPIAAKSSPAAAKGAKLSRDDPIHVKKYIQKGFDIAYPESKHKGEDTPSRIKGLPATKAEIDAWANPTHPDNPKLKPVGFYPIIPDLGGFPDPGGFVQFKFDKAPIHAAQGRRDERMDVGILVPSAPEERVCQEHANKTALHKTNPSLYPDPGPIPWDYDLFLPEKPGTAPQIKHSLNLCNSHRDDAENYTHEATGSDETALKHHRYDRIRTYATSSQQLNPEQKYKDVALVLFDPAEAAAEETSLKSSSSTTIPHRLKQKAAYYYPILGKTRLKPERARTIAQAGLAPTRPKAKEEQVHQIQVVVRDPDEAEEYKRASHRAQVDSKFAQTLPPPPPEEDGEGEGASEGDVDEGGKDEVLSEGLASGRKEESGDEDGAGVDGQTDRGRRRSSVDEDEEMIDS</sequence>
<evidence type="ECO:0000256" key="4">
    <source>
        <dbReference type="SAM" id="MobiDB-lite"/>
    </source>
</evidence>
<comment type="similarity">
    <text evidence="2">Belongs to the PAF1 family.</text>
</comment>
<protein>
    <submittedName>
        <fullName evidence="5">RNA polymerase II-associated factor 1</fullName>
    </submittedName>
</protein>
<reference evidence="5 6" key="1">
    <citation type="submission" date="2017-10" db="EMBL/GenBank/DDBJ databases">
        <title>Comparative genomics in systemic dimorphic fungi from Ajellomycetaceae.</title>
        <authorList>
            <person name="Munoz J.F."/>
            <person name="Mcewen J.G."/>
            <person name="Clay O.K."/>
            <person name="Cuomo C.A."/>
        </authorList>
    </citation>
    <scope>NUCLEOTIDE SEQUENCE [LARGE SCALE GENOMIC DNA]</scope>
    <source>
        <strain evidence="5 6">UAMH130</strain>
    </source>
</reference>
<keyword evidence="3" id="KW-0539">Nucleus</keyword>
<feature type="compositionally biased region" description="Acidic residues" evidence="4">
    <location>
        <begin position="488"/>
        <end position="503"/>
    </location>
</feature>
<accession>A0A2B7XA38</accession>
<dbReference type="GO" id="GO:0003682">
    <property type="term" value="F:chromatin binding"/>
    <property type="evidence" value="ECO:0007669"/>
    <property type="project" value="TreeGrafter"/>
</dbReference>
<dbReference type="PANTHER" id="PTHR23188">
    <property type="entry name" value="RNA POLYMERASE II-ASSOCIATED FACTOR 1 HOMOLOG"/>
    <property type="match status" value="1"/>
</dbReference>
<evidence type="ECO:0000256" key="2">
    <source>
        <dbReference type="ARBA" id="ARBA00007560"/>
    </source>
</evidence>
<dbReference type="Proteomes" id="UP000224080">
    <property type="component" value="Unassembled WGS sequence"/>
</dbReference>
<evidence type="ECO:0000256" key="3">
    <source>
        <dbReference type="ARBA" id="ARBA00023242"/>
    </source>
</evidence>
<comment type="subcellular location">
    <subcellularLocation>
        <location evidence="1">Nucleus</location>
    </subcellularLocation>
</comment>
<evidence type="ECO:0000313" key="5">
    <source>
        <dbReference type="EMBL" id="PGH05633.1"/>
    </source>
</evidence>
<dbReference type="PANTHER" id="PTHR23188:SF12">
    <property type="entry name" value="RNA POLYMERASE II-ASSOCIATED FACTOR 1 HOMOLOG"/>
    <property type="match status" value="1"/>
</dbReference>
<gene>
    <name evidence="5" type="ORF">GX51_02792</name>
</gene>
<dbReference type="GO" id="GO:0006368">
    <property type="term" value="P:transcription elongation by RNA polymerase II"/>
    <property type="evidence" value="ECO:0007669"/>
    <property type="project" value="InterPro"/>
</dbReference>
<dbReference type="STRING" id="2060905.A0A2B7XA38"/>
<name>A0A2B7XA38_9EURO</name>
<dbReference type="InterPro" id="IPR007133">
    <property type="entry name" value="RNA_pol_II-assoc_Paf1"/>
</dbReference>